<dbReference type="AlphaFoldDB" id="A0A2H0RDY6"/>
<sequence length="67" mass="7269">MINNLFSVSVQLFRCEGELGKTIVGSTFPGTILDCLAVRSGVLSNGYVPMTRSREGVTARMMEAQND</sequence>
<organism evidence="1 2">
    <name type="scientific">Candidatus Vogelbacteria bacterium CG10_big_fil_rev_8_21_14_0_10_51_16</name>
    <dbReference type="NCBI Taxonomy" id="1975045"/>
    <lineage>
        <taxon>Bacteria</taxon>
        <taxon>Candidatus Vogeliibacteriota</taxon>
    </lineage>
</organism>
<protein>
    <submittedName>
        <fullName evidence="1">Uncharacterized protein</fullName>
    </submittedName>
</protein>
<evidence type="ECO:0000313" key="2">
    <source>
        <dbReference type="Proteomes" id="UP000228767"/>
    </source>
</evidence>
<proteinExistence type="predicted"/>
<dbReference type="EMBL" id="PCYI01000019">
    <property type="protein sequence ID" value="PIR44749.1"/>
    <property type="molecule type" value="Genomic_DNA"/>
</dbReference>
<dbReference type="Proteomes" id="UP000228767">
    <property type="component" value="Unassembled WGS sequence"/>
</dbReference>
<reference evidence="1 2" key="1">
    <citation type="submission" date="2017-09" db="EMBL/GenBank/DDBJ databases">
        <title>Depth-based differentiation of microbial function through sediment-hosted aquifers and enrichment of novel symbionts in the deep terrestrial subsurface.</title>
        <authorList>
            <person name="Probst A.J."/>
            <person name="Ladd B."/>
            <person name="Jarett J.K."/>
            <person name="Geller-Mcgrath D.E."/>
            <person name="Sieber C.M."/>
            <person name="Emerson J.B."/>
            <person name="Anantharaman K."/>
            <person name="Thomas B.C."/>
            <person name="Malmstrom R."/>
            <person name="Stieglmeier M."/>
            <person name="Klingl A."/>
            <person name="Woyke T."/>
            <person name="Ryan C.M."/>
            <person name="Banfield J.F."/>
        </authorList>
    </citation>
    <scope>NUCLEOTIDE SEQUENCE [LARGE SCALE GENOMIC DNA]</scope>
    <source>
        <strain evidence="1">CG10_big_fil_rev_8_21_14_0_10_51_16</strain>
    </source>
</reference>
<evidence type="ECO:0000313" key="1">
    <source>
        <dbReference type="EMBL" id="PIR44749.1"/>
    </source>
</evidence>
<name>A0A2H0RDY6_9BACT</name>
<gene>
    <name evidence="1" type="ORF">COV10_02595</name>
</gene>
<comment type="caution">
    <text evidence="1">The sequence shown here is derived from an EMBL/GenBank/DDBJ whole genome shotgun (WGS) entry which is preliminary data.</text>
</comment>
<accession>A0A2H0RDY6</accession>